<dbReference type="Proteomes" id="UP001064048">
    <property type="component" value="Chromosome 11"/>
</dbReference>
<comment type="caution">
    <text evidence="1">The sequence shown here is derived from an EMBL/GenBank/DDBJ whole genome shotgun (WGS) entry which is preliminary data.</text>
</comment>
<organism evidence="1 2">
    <name type="scientific">Choristoneura fumiferana</name>
    <name type="common">Spruce budworm moth</name>
    <name type="synonym">Archips fumiferana</name>
    <dbReference type="NCBI Taxonomy" id="7141"/>
    <lineage>
        <taxon>Eukaryota</taxon>
        <taxon>Metazoa</taxon>
        <taxon>Ecdysozoa</taxon>
        <taxon>Arthropoda</taxon>
        <taxon>Hexapoda</taxon>
        <taxon>Insecta</taxon>
        <taxon>Pterygota</taxon>
        <taxon>Neoptera</taxon>
        <taxon>Endopterygota</taxon>
        <taxon>Lepidoptera</taxon>
        <taxon>Glossata</taxon>
        <taxon>Ditrysia</taxon>
        <taxon>Tortricoidea</taxon>
        <taxon>Tortricidae</taxon>
        <taxon>Tortricinae</taxon>
        <taxon>Choristoneura</taxon>
    </lineage>
</organism>
<sequence>MDGVNENTVAGVCTLAWLTARLWGGAPLQLGAAAQAVCAAGCALLALLCLALAVCAALRLRTITHKVPAERRNYLADRGRMVRHTLALLLTTSAAQAAGVAYAQPGERRVPHVAALSAAALANGVAMVVCYVIRDEECLRSAKRALSLGEPRDWQDSPAGDTSLSLYIKQGGEVESRGGVSALECSPSPASPVSYWRAPAPGLDTPTRLHRRQSTPDSRADIVRCVEYKDSVLSPHRYERHPTRAVCDLIPRAPAQPEYMARVCLELGVLNTPPPREPAPLLTCSVDFEPYTTKRFDTAKENCTLCVQSNPDVSKIPSPPIKSCLKKSNKNQEFTSSISLPSMEVLKDEPKSKSDIEQVNREWNKAYDSPETDRMLNKISNDLDFLLNRTQDANVNVILDQIEEAPT</sequence>
<gene>
    <name evidence="1" type="ORF">MSG28_006823</name>
</gene>
<name>A0ACC0JLF4_CHOFU</name>
<dbReference type="EMBL" id="CM046111">
    <property type="protein sequence ID" value="KAI8424903.1"/>
    <property type="molecule type" value="Genomic_DNA"/>
</dbReference>
<protein>
    <submittedName>
        <fullName evidence="1">Uncharacterized protein</fullName>
    </submittedName>
</protein>
<proteinExistence type="predicted"/>
<reference evidence="1 2" key="1">
    <citation type="journal article" date="2022" name="Genome Biol. Evol.">
        <title>The Spruce Budworm Genome: Reconstructing the Evolutionary History of Antifreeze Proteins.</title>
        <authorList>
            <person name="Beliveau C."/>
            <person name="Gagne P."/>
            <person name="Picq S."/>
            <person name="Vernygora O."/>
            <person name="Keeling C.I."/>
            <person name="Pinkney K."/>
            <person name="Doucet D."/>
            <person name="Wen F."/>
            <person name="Johnston J.S."/>
            <person name="Maaroufi H."/>
            <person name="Boyle B."/>
            <person name="Laroche J."/>
            <person name="Dewar K."/>
            <person name="Juretic N."/>
            <person name="Blackburn G."/>
            <person name="Nisole A."/>
            <person name="Brunet B."/>
            <person name="Brandao M."/>
            <person name="Lumley L."/>
            <person name="Duan J."/>
            <person name="Quan G."/>
            <person name="Lucarotti C.J."/>
            <person name="Roe A.D."/>
            <person name="Sperling F.A.H."/>
            <person name="Levesque R.C."/>
            <person name="Cusson M."/>
        </authorList>
    </citation>
    <scope>NUCLEOTIDE SEQUENCE [LARGE SCALE GENOMIC DNA]</scope>
    <source>
        <strain evidence="1">Glfc:IPQL:Cfum</strain>
    </source>
</reference>
<evidence type="ECO:0000313" key="2">
    <source>
        <dbReference type="Proteomes" id="UP001064048"/>
    </source>
</evidence>
<keyword evidence="2" id="KW-1185">Reference proteome</keyword>
<evidence type="ECO:0000313" key="1">
    <source>
        <dbReference type="EMBL" id="KAI8424903.1"/>
    </source>
</evidence>
<accession>A0ACC0JLF4</accession>